<keyword evidence="3" id="KW-0833">Ubl conjugation pathway</keyword>
<evidence type="ECO:0000256" key="4">
    <source>
        <dbReference type="SAM" id="MobiDB-lite"/>
    </source>
</evidence>
<evidence type="ECO:0000313" key="7">
    <source>
        <dbReference type="Proteomes" id="UP000092600"/>
    </source>
</evidence>
<feature type="domain" description="At3g05675-like ankyrin-like" evidence="5">
    <location>
        <begin position="245"/>
        <end position="476"/>
    </location>
</feature>
<gene>
    <name evidence="6" type="ORF">ACMD2_17324</name>
</gene>
<organism evidence="6 7">
    <name type="scientific">Ananas comosus</name>
    <name type="common">Pineapple</name>
    <name type="synonym">Ananas ananas</name>
    <dbReference type="NCBI Taxonomy" id="4615"/>
    <lineage>
        <taxon>Eukaryota</taxon>
        <taxon>Viridiplantae</taxon>
        <taxon>Streptophyta</taxon>
        <taxon>Embryophyta</taxon>
        <taxon>Tracheophyta</taxon>
        <taxon>Spermatophyta</taxon>
        <taxon>Magnoliopsida</taxon>
        <taxon>Liliopsida</taxon>
        <taxon>Poales</taxon>
        <taxon>Bromeliaceae</taxon>
        <taxon>Bromelioideae</taxon>
        <taxon>Ananas</taxon>
    </lineage>
</organism>
<evidence type="ECO:0000259" key="5">
    <source>
        <dbReference type="Pfam" id="PF25553"/>
    </source>
</evidence>
<dbReference type="PANTHER" id="PTHR31060:SF33">
    <property type="entry name" value="OS04G0278000 PROTEIN"/>
    <property type="match status" value="1"/>
</dbReference>
<evidence type="ECO:0000256" key="1">
    <source>
        <dbReference type="ARBA" id="ARBA00002668"/>
    </source>
</evidence>
<comment type="caution">
    <text evidence="6">The sequence shown here is derived from an EMBL/GenBank/DDBJ whole genome shotgun (WGS) entry which is preliminary data.</text>
</comment>
<accession>A0A199VXU8</accession>
<feature type="region of interest" description="Disordered" evidence="4">
    <location>
        <begin position="1"/>
        <end position="89"/>
    </location>
</feature>
<evidence type="ECO:0000313" key="6">
    <source>
        <dbReference type="EMBL" id="OAY81776.1"/>
    </source>
</evidence>
<dbReference type="Pfam" id="PF25553">
    <property type="entry name" value="BTB-POZ_ANK-like"/>
    <property type="match status" value="1"/>
</dbReference>
<evidence type="ECO:0000256" key="3">
    <source>
        <dbReference type="ARBA" id="ARBA00022786"/>
    </source>
</evidence>
<name>A0A199VXU8_ANACO</name>
<dbReference type="EMBL" id="LSRQ01000608">
    <property type="protein sequence ID" value="OAY81776.1"/>
    <property type="molecule type" value="Genomic_DNA"/>
</dbReference>
<dbReference type="InterPro" id="IPR058039">
    <property type="entry name" value="At3g05675-like_ankyrin"/>
</dbReference>
<feature type="non-terminal residue" evidence="6">
    <location>
        <position position="1"/>
    </location>
</feature>
<dbReference type="InterPro" id="IPR038920">
    <property type="entry name" value="At3g05675-like"/>
</dbReference>
<dbReference type="UniPathway" id="UPA00143"/>
<dbReference type="GO" id="GO:0016567">
    <property type="term" value="P:protein ubiquitination"/>
    <property type="evidence" value="ECO:0007669"/>
    <property type="project" value="UniProtKB-UniPathway"/>
</dbReference>
<dbReference type="Proteomes" id="UP000092600">
    <property type="component" value="Unassembled WGS sequence"/>
</dbReference>
<comment type="pathway">
    <text evidence="2">Protein modification; protein ubiquitination.</text>
</comment>
<sequence>TELRPAGAPRRPKPPSAAAASSHGGSPSPGSKIGLGLIASRRMLSPGRVSPIDSEPPVVEFDSEPLDPSAKERRLSSVAESKDGASSREKVTDVKMRLMGRDGDCLVLELDAQVLCKHSSVFARMVAGSRKKVSDGEAHCPMIEVSGLRDFRVFKDTIELMYEKDAMKWLMNAGVSRAIEILEVSFSIMFDRGATTCLKYLGAVPWNESEEEKLQSLFARCTFDEAVSQDILARLYPQEPTLSGDLALKLIQSISNGTNNNARKELQSLVNGILSTSSIYQKDTAGLNKESVYNICYSCLNSLVELFKEASGKITMDQKAAVKEEKPLVERIARQVENLNWQLGLLIDKQMADDFVGLWASQKELIKMHERASPLVRYELSRISATLFMGMGSGKLHCNGEKRLSMFDAWFRPLLKDFSWLRRCPKGLDMRVLEETLGQALLTLTLKEQHSLFMVWFEVFSGQGKECPNLSNAFQVLMGSDQIISTLHVTGIIKASRRHNVTYLWTKRVCYGIGSDVISVIPVATNLSYDWLSSYHTDMQVPNNSPSY</sequence>
<evidence type="ECO:0000256" key="2">
    <source>
        <dbReference type="ARBA" id="ARBA00004906"/>
    </source>
</evidence>
<reference evidence="6 7" key="1">
    <citation type="journal article" date="2016" name="DNA Res.">
        <title>The draft genome of MD-2 pineapple using hybrid error correction of long reads.</title>
        <authorList>
            <person name="Redwan R.M."/>
            <person name="Saidin A."/>
            <person name="Kumar S.V."/>
        </authorList>
    </citation>
    <scope>NUCLEOTIDE SEQUENCE [LARGE SCALE GENOMIC DNA]</scope>
    <source>
        <strain evidence="7">cv. MD2</strain>
        <tissue evidence="6">Leaf</tissue>
    </source>
</reference>
<proteinExistence type="predicted"/>
<dbReference type="PANTHER" id="PTHR31060">
    <property type="entry name" value="OSJNBA0011J08.25 PROTEIN-RELATED"/>
    <property type="match status" value="1"/>
</dbReference>
<feature type="compositionally biased region" description="Low complexity" evidence="4">
    <location>
        <begin position="16"/>
        <end position="31"/>
    </location>
</feature>
<protein>
    <submittedName>
        <fullName evidence="6">BTB/POZ domain-containing protein</fullName>
    </submittedName>
</protein>
<dbReference type="AlphaFoldDB" id="A0A199VXU8"/>
<comment type="function">
    <text evidence="1">May act as a substrate-specific adapter of an E3 ubiquitin-protein ligase complex (CUL3-RBX1-BTB) which mediates the ubiquitination and subsequent proteasomal degradation of target proteins.</text>
</comment>
<dbReference type="STRING" id="4615.A0A199VXU8"/>
<feature type="compositionally biased region" description="Basic and acidic residues" evidence="4">
    <location>
        <begin position="69"/>
        <end position="89"/>
    </location>
</feature>
<feature type="non-terminal residue" evidence="6">
    <location>
        <position position="548"/>
    </location>
</feature>